<dbReference type="OrthoDB" id="3532737at2"/>
<comment type="caution">
    <text evidence="1">The sequence shown here is derived from an EMBL/GenBank/DDBJ whole genome shotgun (WGS) entry which is preliminary data.</text>
</comment>
<proteinExistence type="predicted"/>
<dbReference type="EMBL" id="PVTF01000014">
    <property type="protein sequence ID" value="PRY35336.1"/>
    <property type="molecule type" value="Genomic_DNA"/>
</dbReference>
<gene>
    <name evidence="1" type="ORF">CLV43_114254</name>
</gene>
<accession>A0A2T0SPL2</accession>
<name>A0A2T0SPL2_9PSEU</name>
<dbReference type="Proteomes" id="UP000239494">
    <property type="component" value="Unassembled WGS sequence"/>
</dbReference>
<evidence type="ECO:0000313" key="1">
    <source>
        <dbReference type="EMBL" id="PRY35336.1"/>
    </source>
</evidence>
<dbReference type="RefSeq" id="WP_106193858.1">
    <property type="nucleotide sequence ID" value="NZ_PVTF01000014.1"/>
</dbReference>
<dbReference type="Gene3D" id="2.60.120.1110">
    <property type="match status" value="1"/>
</dbReference>
<sequence length="247" mass="25787">MGIQGGLGDALYAQGYDVSGDIQSLGVIGGGPAPLDVTPINKLAMKRIGGLRDGRMEFVSFFNPASGQSHQRFSALPTTDVILTYCRSTILGAPAAALNAKQTNYDPTRGADGSFTMSIKALANGYGLEWGNQLTAGTKTDTGAANGTGVDLTASTSFGLQAYLHVFAFTGTDVTVKLQDSADNASWADIAGAAFTAITTGPQAQRIQTARNATIRRYVRAITVTTGGFTNLQFQVMAVKNDVSVVF</sequence>
<organism evidence="1 2">
    <name type="scientific">Umezawaea tangerina</name>
    <dbReference type="NCBI Taxonomy" id="84725"/>
    <lineage>
        <taxon>Bacteria</taxon>
        <taxon>Bacillati</taxon>
        <taxon>Actinomycetota</taxon>
        <taxon>Actinomycetes</taxon>
        <taxon>Pseudonocardiales</taxon>
        <taxon>Pseudonocardiaceae</taxon>
        <taxon>Umezawaea</taxon>
    </lineage>
</organism>
<evidence type="ECO:0000313" key="2">
    <source>
        <dbReference type="Proteomes" id="UP000239494"/>
    </source>
</evidence>
<protein>
    <submittedName>
        <fullName evidence="1">Uncharacterized protein</fullName>
    </submittedName>
</protein>
<keyword evidence="2" id="KW-1185">Reference proteome</keyword>
<reference evidence="1 2" key="1">
    <citation type="submission" date="2018-03" db="EMBL/GenBank/DDBJ databases">
        <title>Genomic Encyclopedia of Archaeal and Bacterial Type Strains, Phase II (KMG-II): from individual species to whole genera.</title>
        <authorList>
            <person name="Goeker M."/>
        </authorList>
    </citation>
    <scope>NUCLEOTIDE SEQUENCE [LARGE SCALE GENOMIC DNA]</scope>
    <source>
        <strain evidence="1 2">DSM 44720</strain>
    </source>
</reference>
<dbReference type="AlphaFoldDB" id="A0A2T0SPL2"/>